<reference evidence="5 6" key="1">
    <citation type="journal article" date="2014" name="PLoS Genet.">
        <title>Phylogenetically driven sequencing of extremely halophilic archaea reveals strategies for static and dynamic osmo-response.</title>
        <authorList>
            <person name="Becker E.A."/>
            <person name="Seitzer P.M."/>
            <person name="Tritt A."/>
            <person name="Larsen D."/>
            <person name="Krusor M."/>
            <person name="Yao A.I."/>
            <person name="Wu D."/>
            <person name="Madern D."/>
            <person name="Eisen J.A."/>
            <person name="Darling A.E."/>
            <person name="Facciotti M.T."/>
        </authorList>
    </citation>
    <scope>NUCLEOTIDE SEQUENCE [LARGE SCALE GENOMIC DNA]</scope>
    <source>
        <strain evidence="5 6">JCM 13891</strain>
    </source>
</reference>
<dbReference type="STRING" id="1227488.C477_19769"/>
<feature type="binding site" evidence="4">
    <location>
        <position position="56"/>
    </location>
    <ligand>
        <name>3-dehydroquinate</name>
        <dbReference type="ChEBI" id="CHEBI:32364"/>
    </ligand>
</feature>
<dbReference type="GO" id="GO:0003855">
    <property type="term" value="F:3-dehydroquinate dehydratase activity"/>
    <property type="evidence" value="ECO:0007669"/>
    <property type="project" value="UniProtKB-UniRule"/>
</dbReference>
<evidence type="ECO:0000313" key="6">
    <source>
        <dbReference type="Proteomes" id="UP000011657"/>
    </source>
</evidence>
<dbReference type="SUPFAM" id="SSF51569">
    <property type="entry name" value="Aldolase"/>
    <property type="match status" value="1"/>
</dbReference>
<evidence type="ECO:0000313" key="5">
    <source>
        <dbReference type="EMBL" id="ELZ14764.1"/>
    </source>
</evidence>
<dbReference type="HAMAP" id="MF_00214">
    <property type="entry name" value="AroD"/>
    <property type="match status" value="1"/>
</dbReference>
<keyword evidence="4" id="KW-0028">Amino-acid biosynthesis</keyword>
<gene>
    <name evidence="4" type="primary">aroD</name>
    <name evidence="5" type="ORF">C477_19769</name>
</gene>
<dbReference type="PATRIC" id="fig|1227488.3.peg.3965"/>
<feature type="active site" description="Schiff-base intermediate with substrate" evidence="4">
    <location>
        <position position="140"/>
    </location>
</feature>
<evidence type="ECO:0000256" key="4">
    <source>
        <dbReference type="HAMAP-Rule" id="MF_00214"/>
    </source>
</evidence>
<keyword evidence="3 4" id="KW-0704">Schiff base</keyword>
<dbReference type="CDD" id="cd00502">
    <property type="entry name" value="DHQase_I"/>
    <property type="match status" value="1"/>
</dbReference>
<feature type="binding site" evidence="4">
    <location>
        <position position="181"/>
    </location>
    <ligand>
        <name>3-dehydroquinate</name>
        <dbReference type="ChEBI" id="CHEBI:32364"/>
    </ligand>
</feature>
<keyword evidence="4" id="KW-0057">Aromatic amino acid biosynthesis</keyword>
<comment type="subunit">
    <text evidence="4">Homodimer.</text>
</comment>
<dbReference type="AlphaFoldDB" id="M0BYK5"/>
<dbReference type="InterPro" id="IPR013785">
    <property type="entry name" value="Aldolase_TIM"/>
</dbReference>
<evidence type="ECO:0000256" key="1">
    <source>
        <dbReference type="ARBA" id="ARBA00001864"/>
    </source>
</evidence>
<dbReference type="GO" id="GO:0009073">
    <property type="term" value="P:aromatic amino acid family biosynthetic process"/>
    <property type="evidence" value="ECO:0007669"/>
    <property type="project" value="UniProtKB-KW"/>
</dbReference>
<dbReference type="Pfam" id="PF01487">
    <property type="entry name" value="DHquinase_I"/>
    <property type="match status" value="1"/>
</dbReference>
<dbReference type="OrthoDB" id="34329at2157"/>
<comment type="catalytic activity">
    <reaction evidence="1 4">
        <text>3-dehydroquinate = 3-dehydroshikimate + H2O</text>
        <dbReference type="Rhea" id="RHEA:21096"/>
        <dbReference type="ChEBI" id="CHEBI:15377"/>
        <dbReference type="ChEBI" id="CHEBI:16630"/>
        <dbReference type="ChEBI" id="CHEBI:32364"/>
        <dbReference type="EC" id="4.2.1.10"/>
    </reaction>
</comment>
<feature type="binding site" evidence="4">
    <location>
        <begin position="29"/>
        <end position="31"/>
    </location>
    <ligand>
        <name>3-dehydroquinate</name>
        <dbReference type="ChEBI" id="CHEBI:32364"/>
    </ligand>
</feature>
<comment type="function">
    <text evidence="4">Involved in the third step of the chorismate pathway, which leads to the biosynthesis of aromatic amino acids. Catalyzes the cis-dehydration of 3-dehydroquinate (DHQ) and introduces the first double bond of the aromatic ring to yield 3-dehydroshikimate.</text>
</comment>
<dbReference type="GO" id="GO:0008652">
    <property type="term" value="P:amino acid biosynthetic process"/>
    <property type="evidence" value="ECO:0007669"/>
    <property type="project" value="UniProtKB-KW"/>
</dbReference>
<comment type="caution">
    <text evidence="4">Lacks conserved residue(s) required for the propagation of feature annotation.</text>
</comment>
<dbReference type="PANTHER" id="PTHR43699:SF1">
    <property type="entry name" value="3-DEHYDROQUINATE DEHYDRATASE"/>
    <property type="match status" value="1"/>
</dbReference>
<dbReference type="EMBL" id="AOIS01000061">
    <property type="protein sequence ID" value="ELZ14764.1"/>
    <property type="molecule type" value="Genomic_DNA"/>
</dbReference>
<name>M0BYK5_9EURY</name>
<proteinExistence type="inferred from homology"/>
<dbReference type="eggNOG" id="arCOG02097">
    <property type="taxonomic scope" value="Archaea"/>
</dbReference>
<keyword evidence="2 4" id="KW-0456">Lyase</keyword>
<organism evidence="5 6">
    <name type="scientific">Haloterrigena salina JCM 13891</name>
    <dbReference type="NCBI Taxonomy" id="1227488"/>
    <lineage>
        <taxon>Archaea</taxon>
        <taxon>Methanobacteriati</taxon>
        <taxon>Methanobacteriota</taxon>
        <taxon>Stenosarchaea group</taxon>
        <taxon>Halobacteria</taxon>
        <taxon>Halobacteriales</taxon>
        <taxon>Natrialbaceae</taxon>
        <taxon>Haloterrigena</taxon>
    </lineage>
</organism>
<dbReference type="InterPro" id="IPR001381">
    <property type="entry name" value="DHquinase_I"/>
</dbReference>
<dbReference type="Gene3D" id="3.20.20.70">
    <property type="entry name" value="Aldolase class I"/>
    <property type="match status" value="1"/>
</dbReference>
<dbReference type="GO" id="GO:0046279">
    <property type="term" value="P:3,4-dihydroxybenzoate biosynthetic process"/>
    <property type="evidence" value="ECO:0007669"/>
    <property type="project" value="TreeGrafter"/>
</dbReference>
<dbReference type="PANTHER" id="PTHR43699">
    <property type="entry name" value="3-DEHYDROQUINATE DEHYDRATASE"/>
    <property type="match status" value="1"/>
</dbReference>
<comment type="similarity">
    <text evidence="4">Belongs to the type-I 3-dehydroquinase family.</text>
</comment>
<dbReference type="RefSeq" id="WP_008896210.1">
    <property type="nucleotide sequence ID" value="NZ_AOIS01000061.1"/>
</dbReference>
<protein>
    <recommendedName>
        <fullName evidence="4">3-dehydroquinate dehydratase</fullName>
        <shortName evidence="4">3-dehydroquinase</shortName>
        <ecNumber evidence="4">4.2.1.10</ecNumber>
    </recommendedName>
    <alternativeName>
        <fullName evidence="4">Type I DHQase</fullName>
    </alternativeName>
    <alternativeName>
        <fullName evidence="4">Type I dehydroquinase</fullName>
        <shortName evidence="4">DHQ1</shortName>
    </alternativeName>
</protein>
<keyword evidence="6" id="KW-1185">Reference proteome</keyword>
<comment type="pathway">
    <text evidence="4">Metabolic intermediate biosynthesis; chorismate biosynthesis; chorismate from D-erythrose 4-phosphate and phosphoenolpyruvate: step 3/7.</text>
</comment>
<dbReference type="GO" id="GO:0009423">
    <property type="term" value="P:chorismate biosynthetic process"/>
    <property type="evidence" value="ECO:0007669"/>
    <property type="project" value="UniProtKB-UniRule"/>
</dbReference>
<evidence type="ECO:0000256" key="3">
    <source>
        <dbReference type="ARBA" id="ARBA00023270"/>
    </source>
</evidence>
<dbReference type="InterPro" id="IPR050146">
    <property type="entry name" value="Type-I_3-dehydroquinase"/>
</dbReference>
<dbReference type="EC" id="4.2.1.10" evidence="4"/>
<feature type="binding site" evidence="4">
    <location>
        <position position="207"/>
    </location>
    <ligand>
        <name>3-dehydroquinate</name>
        <dbReference type="ChEBI" id="CHEBI:32364"/>
    </ligand>
</feature>
<comment type="caution">
    <text evidence="5">The sequence shown here is derived from an EMBL/GenBank/DDBJ whole genome shotgun (WGS) entry which is preliminary data.</text>
</comment>
<feature type="active site" description="Proton donor/acceptor" evidence="4">
    <location>
        <position position="114"/>
    </location>
</feature>
<sequence>MTVDGFSLAATTNDLGREPDAREAADLLEFRMDSADDPIEQLADYDGELPILATNRSQWAGGHAEDQGRLDALMTAAEFDAVELVDIELETARGTEWVVDEFRDQDVELVISFHDFDATPDRETLDAIIEECAEYGDIAKFATQVEDRRDCLRILSAIESATRDGIRTAGMGMGKLGSHTRVVAPLYGSALGYAPLASDSSEYAPGQLPLRDLRSLVETLETGAVDAGVLEEL</sequence>
<accession>M0BYK5</accession>
<evidence type="ECO:0000256" key="2">
    <source>
        <dbReference type="ARBA" id="ARBA00023239"/>
    </source>
</evidence>
<dbReference type="Proteomes" id="UP000011657">
    <property type="component" value="Unassembled WGS sequence"/>
</dbReference>
<dbReference type="UniPathway" id="UPA00053">
    <property type="reaction ID" value="UER00086"/>
</dbReference>